<proteinExistence type="predicted"/>
<dbReference type="AlphaFoldDB" id="A0A0R3CXE8"/>
<dbReference type="EMBL" id="LJYG01000112">
    <property type="protein sequence ID" value="KRQ00941.1"/>
    <property type="molecule type" value="Genomic_DNA"/>
</dbReference>
<evidence type="ECO:0000313" key="2">
    <source>
        <dbReference type="EMBL" id="KRQ00941.1"/>
    </source>
</evidence>
<sequence>MKASDLPGQSIEIGGISEGYMRDPTDEHVAPPFAELGLGRGLSSIVRSSGQKSVHLAKSEMISAHSIARLMR</sequence>
<evidence type="ECO:0000313" key="3">
    <source>
        <dbReference type="Proteomes" id="UP000051936"/>
    </source>
</evidence>
<dbReference type="STRING" id="989370.AOQ71_38740"/>
<comment type="caution">
    <text evidence="2">The sequence shown here is derived from an EMBL/GenBank/DDBJ whole genome shotgun (WGS) entry which is preliminary data.</text>
</comment>
<organism evidence="2 3">
    <name type="scientific">Bradyrhizobium manausense</name>
    <dbReference type="NCBI Taxonomy" id="989370"/>
    <lineage>
        <taxon>Bacteria</taxon>
        <taxon>Pseudomonadati</taxon>
        <taxon>Pseudomonadota</taxon>
        <taxon>Alphaproteobacteria</taxon>
        <taxon>Hyphomicrobiales</taxon>
        <taxon>Nitrobacteraceae</taxon>
        <taxon>Bradyrhizobium</taxon>
    </lineage>
</organism>
<name>A0A0R3CXE8_9BRAD</name>
<dbReference type="RefSeq" id="WP_057758498.1">
    <property type="nucleotide sequence ID" value="NZ_LJYG01000112.1"/>
</dbReference>
<feature type="compositionally biased region" description="Low complexity" evidence="1">
    <location>
        <begin position="10"/>
        <end position="19"/>
    </location>
</feature>
<feature type="region of interest" description="Disordered" evidence="1">
    <location>
        <begin position="1"/>
        <end position="28"/>
    </location>
</feature>
<reference evidence="2 3" key="1">
    <citation type="submission" date="2015-09" db="EMBL/GenBank/DDBJ databases">
        <title>Draft Genome Sequence of Bradyrhizobium manausense Strain BR 3351T, a Novel Symbiotic Nitrogen-Fixing Alphaproteobacterium Isolated from Brazilian Amazon Rain Forest.</title>
        <authorList>
            <person name="De Araujo J.L."/>
            <person name="Zilli J.E."/>
        </authorList>
    </citation>
    <scope>NUCLEOTIDE SEQUENCE [LARGE SCALE GENOMIC DNA]</scope>
    <source>
        <strain evidence="2 3">BR3351</strain>
    </source>
</reference>
<keyword evidence="3" id="KW-1185">Reference proteome</keyword>
<accession>A0A0R3CXE8</accession>
<protein>
    <submittedName>
        <fullName evidence="2">Uncharacterized protein</fullName>
    </submittedName>
</protein>
<evidence type="ECO:0000256" key="1">
    <source>
        <dbReference type="SAM" id="MobiDB-lite"/>
    </source>
</evidence>
<dbReference type="Proteomes" id="UP000051936">
    <property type="component" value="Unassembled WGS sequence"/>
</dbReference>
<gene>
    <name evidence="2" type="ORF">AOQ71_38740</name>
</gene>